<dbReference type="GO" id="GO:0005524">
    <property type="term" value="F:ATP binding"/>
    <property type="evidence" value="ECO:0007669"/>
    <property type="project" value="UniProtKB-UniRule"/>
</dbReference>
<dbReference type="NCBIfam" id="TIGR02291">
    <property type="entry name" value="rimK_rel_E_lig"/>
    <property type="match status" value="1"/>
</dbReference>
<evidence type="ECO:0000259" key="2">
    <source>
        <dbReference type="PROSITE" id="PS50975"/>
    </source>
</evidence>
<sequence length="326" mass="35982">MKWWVGPARLRRLGILGMNCRNLDFIGRYNPRRLYPLVDDKLKTKILAEREGIPVPKLHFALREQFRVKRIGEMLRPLAGFAVKPAKGSGGRGILVIQGQENGAYVKTSGRRLDLGDIKRHISNILAGLYSLAGTPDVAIVEELIELDPQFAGFSHEGIPDIRVVVFRGYPVMAMLRLATHESDGKANLHQGAVGVGLDIATGRCLMAVQHSLPLKVHPDTGADFSRIRVPDWPEILTLAARCHEMTNLGYLGADIVLDRRRGPLILELNARPGLAIQVASDHGLLARLRRLESLGNTHATVAQRVEFAMASFGRDLGGRKGFSEY</sequence>
<name>A0A7C2TH91_9BACT</name>
<dbReference type="PROSITE" id="PS50975">
    <property type="entry name" value="ATP_GRASP"/>
    <property type="match status" value="1"/>
</dbReference>
<protein>
    <submittedName>
        <fullName evidence="3">Alpha-L-glutamate ligase-like protein</fullName>
    </submittedName>
</protein>
<dbReference type="GO" id="GO:0009432">
    <property type="term" value="P:SOS response"/>
    <property type="evidence" value="ECO:0007669"/>
    <property type="project" value="TreeGrafter"/>
</dbReference>
<organism evidence="3">
    <name type="scientific">Desulfurivibrio alkaliphilus</name>
    <dbReference type="NCBI Taxonomy" id="427923"/>
    <lineage>
        <taxon>Bacteria</taxon>
        <taxon>Pseudomonadati</taxon>
        <taxon>Thermodesulfobacteriota</taxon>
        <taxon>Desulfobulbia</taxon>
        <taxon>Desulfobulbales</taxon>
        <taxon>Desulfobulbaceae</taxon>
        <taxon>Desulfurivibrio</taxon>
    </lineage>
</organism>
<comment type="caution">
    <text evidence="3">The sequence shown here is derived from an EMBL/GenBank/DDBJ whole genome shotgun (WGS) entry which is preliminary data.</text>
</comment>
<keyword evidence="1" id="KW-0547">Nucleotide-binding</keyword>
<dbReference type="GO" id="GO:0005737">
    <property type="term" value="C:cytoplasm"/>
    <property type="evidence" value="ECO:0007669"/>
    <property type="project" value="TreeGrafter"/>
</dbReference>
<dbReference type="Pfam" id="PF14397">
    <property type="entry name" value="ATPgrasp_ST"/>
    <property type="match status" value="1"/>
</dbReference>
<dbReference type="InterPro" id="IPR011758">
    <property type="entry name" value="RimK-rel_E_lig"/>
</dbReference>
<gene>
    <name evidence="3" type="ORF">ENN98_08200</name>
</gene>
<feature type="domain" description="ATP-grasp" evidence="2">
    <location>
        <begin position="45"/>
        <end position="308"/>
    </location>
</feature>
<dbReference type="Proteomes" id="UP000885986">
    <property type="component" value="Unassembled WGS sequence"/>
</dbReference>
<dbReference type="PANTHER" id="PTHR21621">
    <property type="entry name" value="RIBOSOMAL PROTEIN S6 MODIFICATION PROTEIN"/>
    <property type="match status" value="1"/>
</dbReference>
<dbReference type="AlphaFoldDB" id="A0A7C2TH91"/>
<dbReference type="PANTHER" id="PTHR21621:SF0">
    <property type="entry name" value="BETA-CITRYLGLUTAMATE SYNTHASE B-RELATED"/>
    <property type="match status" value="1"/>
</dbReference>
<dbReference type="Gene3D" id="3.30.470.20">
    <property type="entry name" value="ATP-grasp fold, B domain"/>
    <property type="match status" value="1"/>
</dbReference>
<dbReference type="InterPro" id="IPR039523">
    <property type="entry name" value="RimK-rel_E_lig_ATP-grasp"/>
</dbReference>
<accession>A0A7C2TH91</accession>
<evidence type="ECO:0000313" key="3">
    <source>
        <dbReference type="EMBL" id="HET98646.1"/>
    </source>
</evidence>
<dbReference type="SUPFAM" id="SSF56059">
    <property type="entry name" value="Glutathione synthetase ATP-binding domain-like"/>
    <property type="match status" value="1"/>
</dbReference>
<dbReference type="EMBL" id="DSDS01000185">
    <property type="protein sequence ID" value="HET98646.1"/>
    <property type="molecule type" value="Genomic_DNA"/>
</dbReference>
<dbReference type="GO" id="GO:0018169">
    <property type="term" value="F:ribosomal S6-glutamic acid ligase activity"/>
    <property type="evidence" value="ECO:0007669"/>
    <property type="project" value="TreeGrafter"/>
</dbReference>
<proteinExistence type="predicted"/>
<reference evidence="3" key="1">
    <citation type="journal article" date="2020" name="mSystems">
        <title>Genome- and Community-Level Interaction Insights into Carbon Utilization and Element Cycling Functions of Hydrothermarchaeota in Hydrothermal Sediment.</title>
        <authorList>
            <person name="Zhou Z."/>
            <person name="Liu Y."/>
            <person name="Xu W."/>
            <person name="Pan J."/>
            <person name="Luo Z.H."/>
            <person name="Li M."/>
        </authorList>
    </citation>
    <scope>NUCLEOTIDE SEQUENCE [LARGE SCALE GENOMIC DNA]</scope>
    <source>
        <strain evidence="3">SpSt-1224</strain>
    </source>
</reference>
<dbReference type="InterPro" id="IPR011761">
    <property type="entry name" value="ATP-grasp"/>
</dbReference>
<keyword evidence="3" id="KW-0436">Ligase</keyword>
<keyword evidence="1" id="KW-0067">ATP-binding</keyword>
<evidence type="ECO:0000256" key="1">
    <source>
        <dbReference type="PROSITE-ProRule" id="PRU00409"/>
    </source>
</evidence>
<dbReference type="GO" id="GO:0046872">
    <property type="term" value="F:metal ion binding"/>
    <property type="evidence" value="ECO:0007669"/>
    <property type="project" value="InterPro"/>
</dbReference>